<evidence type="ECO:0000256" key="3">
    <source>
        <dbReference type="ARBA" id="ARBA00023002"/>
    </source>
</evidence>
<keyword evidence="1" id="KW-0285">Flavoprotein</keyword>
<dbReference type="PANTHER" id="PTHR32332">
    <property type="entry name" value="2-NITROPROPANE DIOXYGENASE"/>
    <property type="match status" value="1"/>
</dbReference>
<dbReference type="GO" id="GO:0018580">
    <property type="term" value="F:nitronate monooxygenase activity"/>
    <property type="evidence" value="ECO:0007669"/>
    <property type="project" value="InterPro"/>
</dbReference>
<dbReference type="InterPro" id="IPR004136">
    <property type="entry name" value="NMO"/>
</dbReference>
<dbReference type="EMBL" id="BARW01014516">
    <property type="protein sequence ID" value="GAI76671.1"/>
    <property type="molecule type" value="Genomic_DNA"/>
</dbReference>
<feature type="non-terminal residue" evidence="4">
    <location>
        <position position="1"/>
    </location>
</feature>
<accession>X1SC17</accession>
<proteinExistence type="predicted"/>
<dbReference type="PANTHER" id="PTHR32332:SF20">
    <property type="entry name" value="2-NITROPROPANE DIOXYGENASE-LIKE PROTEIN"/>
    <property type="match status" value="1"/>
</dbReference>
<reference evidence="4" key="1">
    <citation type="journal article" date="2014" name="Front. Microbiol.">
        <title>High frequency of phylogenetically diverse reductive dehalogenase-homologous genes in deep subseafloor sedimentary metagenomes.</title>
        <authorList>
            <person name="Kawai M."/>
            <person name="Futagami T."/>
            <person name="Toyoda A."/>
            <person name="Takaki Y."/>
            <person name="Nishi S."/>
            <person name="Hori S."/>
            <person name="Arai W."/>
            <person name="Tsubouchi T."/>
            <person name="Morono Y."/>
            <person name="Uchiyama I."/>
            <person name="Ito T."/>
            <person name="Fujiyama A."/>
            <person name="Inagaki F."/>
            <person name="Takami H."/>
        </authorList>
    </citation>
    <scope>NUCLEOTIDE SEQUENCE</scope>
    <source>
        <strain evidence="4">Expedition CK06-06</strain>
    </source>
</reference>
<dbReference type="SUPFAM" id="SSF51412">
    <property type="entry name" value="Inosine monophosphate dehydrogenase (IMPDH)"/>
    <property type="match status" value="1"/>
</dbReference>
<gene>
    <name evidence="4" type="ORF">S12H4_25707</name>
</gene>
<sequence length="200" mass="21333">HVVSSVKQAQMAESCNVDAIIVEGVEAAGHIGFDELPLFSLLPQVVDAVDIPVIAAGGIVDARGVVAAFSLGAEGVQLGTRFVAVTESIAHPHYKQAIIGANDTDTVITCRKLLPTRSLKTEFSRKLLDLEKSGVPASDIRNFLGYRRARKAQLEGDLTEGEAYCGASAGLIREIIPAAAVVQNLVEGYEEIIENLRRVL</sequence>
<organism evidence="4">
    <name type="scientific">marine sediment metagenome</name>
    <dbReference type="NCBI Taxonomy" id="412755"/>
    <lineage>
        <taxon>unclassified sequences</taxon>
        <taxon>metagenomes</taxon>
        <taxon>ecological metagenomes</taxon>
    </lineage>
</organism>
<evidence type="ECO:0000313" key="4">
    <source>
        <dbReference type="EMBL" id="GAI76671.1"/>
    </source>
</evidence>
<dbReference type="InterPro" id="IPR013785">
    <property type="entry name" value="Aldolase_TIM"/>
</dbReference>
<protein>
    <submittedName>
        <fullName evidence="4">Uncharacterized protein</fullName>
    </submittedName>
</protein>
<dbReference type="Gene3D" id="3.20.20.70">
    <property type="entry name" value="Aldolase class I"/>
    <property type="match status" value="1"/>
</dbReference>
<dbReference type="Pfam" id="PF03060">
    <property type="entry name" value="NMO"/>
    <property type="match status" value="1"/>
</dbReference>
<comment type="caution">
    <text evidence="4">The sequence shown here is derived from an EMBL/GenBank/DDBJ whole genome shotgun (WGS) entry which is preliminary data.</text>
</comment>
<name>X1SC17_9ZZZZ</name>
<keyword evidence="3" id="KW-0560">Oxidoreductase</keyword>
<keyword evidence="2" id="KW-0288">FMN</keyword>
<dbReference type="CDD" id="cd04730">
    <property type="entry name" value="NPD_like"/>
    <property type="match status" value="1"/>
</dbReference>
<evidence type="ECO:0000256" key="1">
    <source>
        <dbReference type="ARBA" id="ARBA00022630"/>
    </source>
</evidence>
<evidence type="ECO:0000256" key="2">
    <source>
        <dbReference type="ARBA" id="ARBA00022643"/>
    </source>
</evidence>
<dbReference type="AlphaFoldDB" id="X1SC17"/>